<dbReference type="SMART" id="SM01092">
    <property type="entry name" value="CO_deh_flav_C"/>
    <property type="match status" value="1"/>
</dbReference>
<dbReference type="InterPro" id="IPR036010">
    <property type="entry name" value="2Fe-2S_ferredoxin-like_sf"/>
</dbReference>
<evidence type="ECO:0000259" key="15">
    <source>
        <dbReference type="PROSITE" id="PS51085"/>
    </source>
</evidence>
<dbReference type="InterPro" id="IPR016208">
    <property type="entry name" value="Ald_Oxase/xanthine_DH-like"/>
</dbReference>
<keyword evidence="17" id="KW-1185">Reference proteome</keyword>
<reference evidence="18" key="1">
    <citation type="submission" date="2025-08" db="UniProtKB">
        <authorList>
            <consortium name="RefSeq"/>
        </authorList>
    </citation>
    <scope>IDENTIFICATION</scope>
    <source>
        <tissue evidence="18">Whole body</tissue>
    </source>
</reference>
<dbReference type="InterPro" id="IPR036856">
    <property type="entry name" value="Ald_Oxase/Xan_DH_a/b_sf"/>
</dbReference>
<evidence type="ECO:0000256" key="6">
    <source>
        <dbReference type="ARBA" id="ARBA00022505"/>
    </source>
</evidence>
<dbReference type="Gene3D" id="3.90.1170.50">
    <property type="entry name" value="Aldehyde oxidase/xanthine dehydrogenase, a/b hammerhead"/>
    <property type="match status" value="1"/>
</dbReference>
<organism evidence="17 18">
    <name type="scientific">Vanessa tameamea</name>
    <name type="common">Kamehameha butterfly</name>
    <dbReference type="NCBI Taxonomy" id="334116"/>
    <lineage>
        <taxon>Eukaryota</taxon>
        <taxon>Metazoa</taxon>
        <taxon>Ecdysozoa</taxon>
        <taxon>Arthropoda</taxon>
        <taxon>Hexapoda</taxon>
        <taxon>Insecta</taxon>
        <taxon>Pterygota</taxon>
        <taxon>Neoptera</taxon>
        <taxon>Endopterygota</taxon>
        <taxon>Lepidoptera</taxon>
        <taxon>Glossata</taxon>
        <taxon>Ditrysia</taxon>
        <taxon>Papilionoidea</taxon>
        <taxon>Nymphalidae</taxon>
        <taxon>Nymphalinae</taxon>
        <taxon>Vanessa</taxon>
    </lineage>
</organism>
<dbReference type="InterPro" id="IPR000674">
    <property type="entry name" value="Ald_Oxase/Xan_DH_a/b"/>
</dbReference>
<feature type="domain" description="2Fe-2S ferredoxin-type" evidence="15">
    <location>
        <begin position="8"/>
        <end position="92"/>
    </location>
</feature>
<dbReference type="InterPro" id="IPR046867">
    <property type="entry name" value="AldOxase/xan_DH_MoCoBD2"/>
</dbReference>
<evidence type="ECO:0000256" key="4">
    <source>
        <dbReference type="ARBA" id="ARBA00006849"/>
    </source>
</evidence>
<dbReference type="Pfam" id="PF00111">
    <property type="entry name" value="Fer2"/>
    <property type="match status" value="1"/>
</dbReference>
<dbReference type="RefSeq" id="XP_064073187.1">
    <property type="nucleotide sequence ID" value="XM_064217117.1"/>
</dbReference>
<dbReference type="Pfam" id="PF03450">
    <property type="entry name" value="CO_deh_flav_C"/>
    <property type="match status" value="1"/>
</dbReference>
<feature type="domain" description="FAD-binding PCMH-type" evidence="16">
    <location>
        <begin position="215"/>
        <end position="395"/>
    </location>
</feature>
<keyword evidence="6" id="KW-0500">Molybdenum</keyword>
<dbReference type="InterPro" id="IPR037165">
    <property type="entry name" value="AldOxase/xan_DH_Mopterin-bd_sf"/>
</dbReference>
<dbReference type="SUPFAM" id="SSF56176">
    <property type="entry name" value="FAD-binding/transporter-associated domain-like"/>
    <property type="match status" value="1"/>
</dbReference>
<dbReference type="PROSITE" id="PS51387">
    <property type="entry name" value="FAD_PCMH"/>
    <property type="match status" value="1"/>
</dbReference>
<comment type="subunit">
    <text evidence="5">Homodimer.</text>
</comment>
<dbReference type="SMART" id="SM01008">
    <property type="entry name" value="Ald_Xan_dh_C"/>
    <property type="match status" value="1"/>
</dbReference>
<name>A0ABM4APF5_VANTA</name>
<dbReference type="InterPro" id="IPR002346">
    <property type="entry name" value="Mopterin_DH_FAD-bd"/>
</dbReference>
<evidence type="ECO:0000259" key="16">
    <source>
        <dbReference type="PROSITE" id="PS51387"/>
    </source>
</evidence>
<comment type="similarity">
    <text evidence="4">Belongs to the xanthine dehydrogenase family.</text>
</comment>
<keyword evidence="11" id="KW-0560">Oxidoreductase</keyword>
<evidence type="ECO:0000256" key="13">
    <source>
        <dbReference type="ARBA" id="ARBA00023014"/>
    </source>
</evidence>
<proteinExistence type="inferred from homology"/>
<dbReference type="Gene3D" id="3.30.465.10">
    <property type="match status" value="1"/>
</dbReference>
<dbReference type="Gene3D" id="3.30.365.10">
    <property type="entry name" value="Aldehyde oxidase/xanthine dehydrogenase, molybdopterin binding domain"/>
    <property type="match status" value="4"/>
</dbReference>
<evidence type="ECO:0000256" key="9">
    <source>
        <dbReference type="ARBA" id="ARBA00022723"/>
    </source>
</evidence>
<evidence type="ECO:0000313" key="18">
    <source>
        <dbReference type="RefSeq" id="XP_064073187.1"/>
    </source>
</evidence>
<keyword evidence="12" id="KW-0408">Iron</keyword>
<evidence type="ECO:0000313" key="17">
    <source>
        <dbReference type="Proteomes" id="UP001652626"/>
    </source>
</evidence>
<keyword evidence="9" id="KW-0479">Metal-binding</keyword>
<dbReference type="PANTHER" id="PTHR11908">
    <property type="entry name" value="XANTHINE DEHYDROGENASE"/>
    <property type="match status" value="1"/>
</dbReference>
<dbReference type="Gene3D" id="1.10.150.120">
    <property type="entry name" value="[2Fe-2S]-binding domain"/>
    <property type="match status" value="1"/>
</dbReference>
<dbReference type="InterPro" id="IPR012675">
    <property type="entry name" value="Beta-grasp_dom_sf"/>
</dbReference>
<keyword evidence="13" id="KW-0411">Iron-sulfur</keyword>
<comment type="subcellular location">
    <subcellularLocation>
        <location evidence="3">Peroxisome</location>
    </subcellularLocation>
</comment>
<dbReference type="InterPro" id="IPR002888">
    <property type="entry name" value="2Fe-2S-bd"/>
</dbReference>
<evidence type="ECO:0000256" key="8">
    <source>
        <dbReference type="ARBA" id="ARBA00022714"/>
    </source>
</evidence>
<evidence type="ECO:0000256" key="1">
    <source>
        <dbReference type="ARBA" id="ARBA00001924"/>
    </source>
</evidence>
<dbReference type="SUPFAM" id="SSF47741">
    <property type="entry name" value="CO dehydrogenase ISP C-domain like"/>
    <property type="match status" value="1"/>
</dbReference>
<evidence type="ECO:0000256" key="5">
    <source>
        <dbReference type="ARBA" id="ARBA00011738"/>
    </source>
</evidence>
<dbReference type="InterPro" id="IPR036683">
    <property type="entry name" value="CO_DH_flav_C_dom_sf"/>
</dbReference>
<dbReference type="Pfam" id="PF01799">
    <property type="entry name" value="Fer2_2"/>
    <property type="match status" value="1"/>
</dbReference>
<evidence type="ECO:0000256" key="10">
    <source>
        <dbReference type="ARBA" id="ARBA00022827"/>
    </source>
</evidence>
<dbReference type="InterPro" id="IPR036884">
    <property type="entry name" value="2Fe-2S-bd_dom_sf"/>
</dbReference>
<dbReference type="InterPro" id="IPR006058">
    <property type="entry name" value="2Fe2S_fd_BS"/>
</dbReference>
<comment type="cofactor">
    <cofactor evidence="2">
        <name>FAD</name>
        <dbReference type="ChEBI" id="CHEBI:57692"/>
    </cofactor>
</comment>
<evidence type="ECO:0000256" key="14">
    <source>
        <dbReference type="ARBA" id="ARBA00023140"/>
    </source>
</evidence>
<dbReference type="Pfam" id="PF02738">
    <property type="entry name" value="MoCoBD_1"/>
    <property type="match status" value="1"/>
</dbReference>
<dbReference type="PANTHER" id="PTHR11908:SF132">
    <property type="entry name" value="ALDEHYDE OXIDASE 1-RELATED"/>
    <property type="match status" value="1"/>
</dbReference>
<keyword evidence="8" id="KW-0001">2Fe-2S</keyword>
<dbReference type="SUPFAM" id="SSF56003">
    <property type="entry name" value="Molybdenum cofactor-binding domain"/>
    <property type="match status" value="1"/>
</dbReference>
<dbReference type="InterPro" id="IPR016166">
    <property type="entry name" value="FAD-bd_PCMH"/>
</dbReference>
<dbReference type="SUPFAM" id="SSF54665">
    <property type="entry name" value="CO dehydrogenase molybdoprotein N-domain-like"/>
    <property type="match status" value="1"/>
</dbReference>
<dbReference type="PROSITE" id="PS51085">
    <property type="entry name" value="2FE2S_FER_2"/>
    <property type="match status" value="1"/>
</dbReference>
<dbReference type="InterPro" id="IPR001041">
    <property type="entry name" value="2Fe-2S_ferredoxin-type"/>
</dbReference>
<dbReference type="InterPro" id="IPR005107">
    <property type="entry name" value="CO_DH_flav_C"/>
</dbReference>
<protein>
    <submittedName>
        <fullName evidence="18">Xanthine dehydrogenase/oxidase-like</fullName>
    </submittedName>
</protein>
<gene>
    <name evidence="18" type="primary">LOC113394728</name>
</gene>
<evidence type="ECO:0000256" key="11">
    <source>
        <dbReference type="ARBA" id="ARBA00023002"/>
    </source>
</evidence>
<dbReference type="SUPFAM" id="SSF55447">
    <property type="entry name" value="CO dehydrogenase flavoprotein C-terminal domain-like"/>
    <property type="match status" value="1"/>
</dbReference>
<evidence type="ECO:0000256" key="12">
    <source>
        <dbReference type="ARBA" id="ARBA00023004"/>
    </source>
</evidence>
<keyword evidence="7" id="KW-0285">Flavoprotein</keyword>
<accession>A0ABM4APF5</accession>
<dbReference type="Pfam" id="PF01315">
    <property type="entry name" value="Ald_Xan_dh_C"/>
    <property type="match status" value="1"/>
</dbReference>
<dbReference type="Pfam" id="PF00941">
    <property type="entry name" value="FAD_binding_5"/>
    <property type="match status" value="1"/>
</dbReference>
<comment type="cofactor">
    <cofactor evidence="1">
        <name>Mo-molybdopterin</name>
        <dbReference type="ChEBI" id="CHEBI:71302"/>
    </cofactor>
</comment>
<keyword evidence="14" id="KW-0576">Peroxisome</keyword>
<dbReference type="Gene3D" id="3.10.20.30">
    <property type="match status" value="1"/>
</dbReference>
<dbReference type="Proteomes" id="UP001652626">
    <property type="component" value="Chromosome 15"/>
</dbReference>
<dbReference type="InterPro" id="IPR016169">
    <property type="entry name" value="FAD-bd_PCMH_sub2"/>
</dbReference>
<dbReference type="PIRSF" id="PIRSF000127">
    <property type="entry name" value="Xanthine_DH"/>
    <property type="match status" value="1"/>
</dbReference>
<evidence type="ECO:0000256" key="2">
    <source>
        <dbReference type="ARBA" id="ARBA00001974"/>
    </source>
</evidence>
<evidence type="ECO:0000256" key="3">
    <source>
        <dbReference type="ARBA" id="ARBA00004275"/>
    </source>
</evidence>
<keyword evidence="10" id="KW-0274">FAD</keyword>
<dbReference type="SUPFAM" id="SSF54292">
    <property type="entry name" value="2Fe-2S ferredoxin-like"/>
    <property type="match status" value="1"/>
</dbReference>
<dbReference type="GeneID" id="113394728"/>
<evidence type="ECO:0000256" key="7">
    <source>
        <dbReference type="ARBA" id="ARBA00022630"/>
    </source>
</evidence>
<dbReference type="PROSITE" id="PS00197">
    <property type="entry name" value="2FE2S_FER_1"/>
    <property type="match status" value="1"/>
</dbReference>
<dbReference type="InterPro" id="IPR036318">
    <property type="entry name" value="FAD-bd_PCMH-like_sf"/>
</dbReference>
<dbReference type="Gene3D" id="3.30.390.50">
    <property type="entry name" value="CO dehydrogenase flavoprotein, C-terminal domain"/>
    <property type="match status" value="1"/>
</dbReference>
<dbReference type="Pfam" id="PF20256">
    <property type="entry name" value="MoCoBD_2"/>
    <property type="match status" value="1"/>
</dbReference>
<sequence length="1266" mass="142015">MSSNAGMDSVQFKVNGSEYSIGGNVSSTTTLLEFLRRYLELRGTKYMCLEGGCGACIISVIKSPGSPPEAVNSCMVSVPSCHGWEVTTIEKVGNRLDGYHPLQRTLAETNGTQCGYCSPGFVMSMYNLLKNKRKTMIEIEQQLSSNICRCTGYRTILEAFKKFASDAPEPNKIMDIEDITLCNKTSEIFLKNNIKGNAWCFVSEDSLGEINIQIDLKDNRKWFRVNSVEDIFNILRKEGSDSYMLVAGNTGKGVRPIVEYPRILIDVTAICDLKGFYFDQNMVVGAGTTLTELIDIFADASDIEYFGYLKVINEHIQLVANVAIRNQGTIAGNLMIKHMYRDFSSDIFLLLQAVGAQLTIRSADGVTKTVTMEKFLNENMRGKIILNVLMPPLNTAYKLVTYKVSAKSRNAHAIVNAAFLYKLNVDDNKVLKSRIVFGGLSSNFSRATKTEKFIIGKMLFNNNTLQQTINILSDELVVTDLPPEPSVQYRKQLAIGLFYKGLLYLSPQNILHSRYKSGKIKLHQTRPVSTASQSFPTDPNIWPLNEPIPKVEALHQCAGEAKYVDDHPSLPREVFATFVLTTIARGNIDIIDATEALNFPGVIAFYTAKDIPGVNSFTPPEDQDSITNEEILCDGEVFYYNQPLGIIVAESYDIANRARLLVKVKYSNVRQPKIDIRNVKNDPSQVSLFSCINATHKGNDVVKVIKDDQTIFGQYHFCLENLSCVSWPTEEGIKVIPTSHYLAAAQRMSARCLNIDQSRVDMEVHRVGGSFGLKLSRQNLITTACSIATYKLNRPCRFLMPLRIQTRAIGKRMPSSTNYEIGVNSEGVIQYLNYDIYDDNGYIVNELLIRITEGNYYNCYDKARWNFRCFNAISDTPSNTWFRSPGTLEAISAAETIMERIAYELDLDPLTVRLNNLDKEFGDLIEMTNTLINDSNYIERKKAKDKFNSENRWNKRGLRFALMRWNSTFPYILNITLSVYSGDGSVAITHGGVELGQGINTKAIQVCAYFLKIPVSKIKVKASNTMANPNNSCTVASLASQNVALGVTRCCKELLERLEPLRTDMGNPTWEQLIARAYELGINLQANGLATFDDVYKNNNVFGAILAEVEIDVLTGESEILRVDLLEDVGRSINPLIDIGQIEGAFVQGLGYMTSEELVYNYSTGELLTDRSWNYYVPQATDIPQDFRIYFREKSYSYDAILGTKSTSEPPLCLSVVVPFAMREAIASARLESGIPSNKWFNIDRPYTVEKICLSCETKIEDFKFY</sequence>
<dbReference type="InterPro" id="IPR008274">
    <property type="entry name" value="AldOxase/xan_DH_MoCoBD1"/>
</dbReference>
<dbReference type="CDD" id="cd00207">
    <property type="entry name" value="fer2"/>
    <property type="match status" value="1"/>
</dbReference>